<protein>
    <submittedName>
        <fullName evidence="1">Uncharacterized protein</fullName>
    </submittedName>
</protein>
<dbReference type="GeneID" id="90532514"/>
<organism evidence="1 2">
    <name type="scientific">Neglectibacter timonensis</name>
    <dbReference type="NCBI Taxonomy" id="1776382"/>
    <lineage>
        <taxon>Bacteria</taxon>
        <taxon>Bacillati</taxon>
        <taxon>Bacillota</taxon>
        <taxon>Clostridia</taxon>
        <taxon>Eubacteriales</taxon>
        <taxon>Oscillospiraceae</taxon>
        <taxon>Neglectibacter</taxon>
    </lineage>
</organism>
<dbReference type="RefSeq" id="WP_066864125.1">
    <property type="nucleotide sequence ID" value="NZ_CABKVV010000013.1"/>
</dbReference>
<accession>A0ABT1S0Q1</accession>
<proteinExistence type="predicted"/>
<name>A0ABT1S0Q1_9FIRM</name>
<evidence type="ECO:0000313" key="2">
    <source>
        <dbReference type="Proteomes" id="UP001524473"/>
    </source>
</evidence>
<gene>
    <name evidence="1" type="ORF">NE695_11400</name>
</gene>
<sequence length="111" mass="13103">MSGCCSACGEECGDLISLGFTQVCRYCFRETCLEEPLLEDFGPDFLERQGADFFLSWWWGGDAYLTEEEKLEAVKSIFAKREKRFPEEARTARREYIREVFPEWEDYLRGR</sequence>
<dbReference type="Proteomes" id="UP001524473">
    <property type="component" value="Unassembled WGS sequence"/>
</dbReference>
<reference evidence="1 2" key="1">
    <citation type="submission" date="2022-06" db="EMBL/GenBank/DDBJ databases">
        <title>Isolation of gut microbiota from human fecal samples.</title>
        <authorList>
            <person name="Pamer E.G."/>
            <person name="Barat B."/>
            <person name="Waligurski E."/>
            <person name="Medina S."/>
            <person name="Paddock L."/>
            <person name="Mostad J."/>
        </authorList>
    </citation>
    <scope>NUCLEOTIDE SEQUENCE [LARGE SCALE GENOMIC DNA]</scope>
    <source>
        <strain evidence="1 2">DFI.9.73</strain>
    </source>
</reference>
<keyword evidence="2" id="KW-1185">Reference proteome</keyword>
<dbReference type="EMBL" id="JANFZH010000025">
    <property type="protein sequence ID" value="MCQ4840517.1"/>
    <property type="molecule type" value="Genomic_DNA"/>
</dbReference>
<evidence type="ECO:0000313" key="1">
    <source>
        <dbReference type="EMBL" id="MCQ4840517.1"/>
    </source>
</evidence>
<comment type="caution">
    <text evidence="1">The sequence shown here is derived from an EMBL/GenBank/DDBJ whole genome shotgun (WGS) entry which is preliminary data.</text>
</comment>